<dbReference type="GO" id="GO:0022857">
    <property type="term" value="F:transmembrane transporter activity"/>
    <property type="evidence" value="ECO:0007669"/>
    <property type="project" value="InterPro"/>
</dbReference>
<feature type="transmembrane region" description="Helical" evidence="13">
    <location>
        <begin position="636"/>
        <end position="656"/>
    </location>
</feature>
<keyword evidence="17" id="KW-1185">Reference proteome</keyword>
<dbReference type="Gene3D" id="1.20.1250.20">
    <property type="entry name" value="MFS general substrate transporter like domains"/>
    <property type="match status" value="2"/>
</dbReference>
<feature type="domain" description="Alcohol dehydrogenase-like C-terminal" evidence="14">
    <location>
        <begin position="194"/>
        <end position="331"/>
    </location>
</feature>
<evidence type="ECO:0000256" key="1">
    <source>
        <dbReference type="ARBA" id="ARBA00001947"/>
    </source>
</evidence>
<dbReference type="PANTHER" id="PTHR43161:SF4">
    <property type="entry name" value="D-XYLULOSE REDUCTASE"/>
    <property type="match status" value="1"/>
</dbReference>
<evidence type="ECO:0000259" key="14">
    <source>
        <dbReference type="Pfam" id="PF00107"/>
    </source>
</evidence>
<dbReference type="InterPro" id="IPR011032">
    <property type="entry name" value="GroES-like_sf"/>
</dbReference>
<reference evidence="16" key="1">
    <citation type="submission" date="2019-04" db="EMBL/GenBank/DDBJ databases">
        <title>Sequencing of skin fungus with MAO and IRED activity.</title>
        <authorList>
            <person name="Marsaioli A.J."/>
            <person name="Bonatto J.M.C."/>
            <person name="Reis Junior O."/>
        </authorList>
    </citation>
    <scope>NUCLEOTIDE SEQUENCE</scope>
    <source>
        <strain evidence="16">30M1</strain>
    </source>
</reference>
<evidence type="ECO:0000256" key="8">
    <source>
        <dbReference type="ARBA" id="ARBA00022989"/>
    </source>
</evidence>
<evidence type="ECO:0000256" key="3">
    <source>
        <dbReference type="ARBA" id="ARBA00004921"/>
    </source>
</evidence>
<dbReference type="InterPro" id="IPR013149">
    <property type="entry name" value="ADH-like_C"/>
</dbReference>
<dbReference type="InterPro" id="IPR013154">
    <property type="entry name" value="ADH-like_N"/>
</dbReference>
<accession>A0A9P4TFY7</accession>
<comment type="pathway">
    <text evidence="3">Carbohydrate degradation.</text>
</comment>
<dbReference type="EMBL" id="SWKU01000010">
    <property type="protein sequence ID" value="KAF3003179.1"/>
    <property type="molecule type" value="Genomic_DNA"/>
</dbReference>
<feature type="region of interest" description="Disordered" evidence="12">
    <location>
        <begin position="1"/>
        <end position="21"/>
    </location>
</feature>
<evidence type="ECO:0000256" key="11">
    <source>
        <dbReference type="ARBA" id="ARBA00023136"/>
    </source>
</evidence>
<feature type="transmembrane region" description="Helical" evidence="13">
    <location>
        <begin position="668"/>
        <end position="689"/>
    </location>
</feature>
<dbReference type="Proteomes" id="UP000801428">
    <property type="component" value="Unassembled WGS sequence"/>
</dbReference>
<keyword evidence="11 13" id="KW-0472">Membrane</keyword>
<evidence type="ECO:0000313" key="17">
    <source>
        <dbReference type="Proteomes" id="UP000801428"/>
    </source>
</evidence>
<feature type="transmembrane region" description="Helical" evidence="13">
    <location>
        <begin position="491"/>
        <end position="508"/>
    </location>
</feature>
<evidence type="ECO:0000256" key="7">
    <source>
        <dbReference type="ARBA" id="ARBA00022833"/>
    </source>
</evidence>
<dbReference type="OrthoDB" id="2148442at2759"/>
<feature type="transmembrane region" description="Helical" evidence="13">
    <location>
        <begin position="701"/>
        <end position="719"/>
    </location>
</feature>
<dbReference type="GO" id="GO:0008270">
    <property type="term" value="F:zinc ion binding"/>
    <property type="evidence" value="ECO:0007669"/>
    <property type="project" value="InterPro"/>
</dbReference>
<dbReference type="GO" id="GO:0006062">
    <property type="term" value="P:sorbitol catabolic process"/>
    <property type="evidence" value="ECO:0007669"/>
    <property type="project" value="TreeGrafter"/>
</dbReference>
<name>A0A9P4TFY7_CURKU</name>
<evidence type="ECO:0000256" key="2">
    <source>
        <dbReference type="ARBA" id="ARBA00004370"/>
    </source>
</evidence>
<evidence type="ECO:0000256" key="9">
    <source>
        <dbReference type="ARBA" id="ARBA00023002"/>
    </source>
</evidence>
<dbReference type="Pfam" id="PF00083">
    <property type="entry name" value="Sugar_tr"/>
    <property type="match status" value="2"/>
</dbReference>
<comment type="similarity">
    <text evidence="4">Belongs to the zinc-containing alcohol dehydrogenase family.</text>
</comment>
<gene>
    <name evidence="16" type="ORF">E8E13_009316</name>
</gene>
<feature type="transmembrane region" description="Helical" evidence="13">
    <location>
        <begin position="551"/>
        <end position="572"/>
    </location>
</feature>
<evidence type="ECO:0000256" key="5">
    <source>
        <dbReference type="ARBA" id="ARBA00022692"/>
    </source>
</evidence>
<dbReference type="GO" id="GO:0016020">
    <property type="term" value="C:membrane"/>
    <property type="evidence" value="ECO:0007669"/>
    <property type="project" value="UniProtKB-SubCell"/>
</dbReference>
<evidence type="ECO:0000256" key="13">
    <source>
        <dbReference type="SAM" id="Phobius"/>
    </source>
</evidence>
<comment type="cofactor">
    <cofactor evidence="1">
        <name>Zn(2+)</name>
        <dbReference type="ChEBI" id="CHEBI:29105"/>
    </cofactor>
</comment>
<organism evidence="16 17">
    <name type="scientific">Curvularia kusanoi</name>
    <name type="common">Cochliobolus kusanoi</name>
    <dbReference type="NCBI Taxonomy" id="90978"/>
    <lineage>
        <taxon>Eukaryota</taxon>
        <taxon>Fungi</taxon>
        <taxon>Dikarya</taxon>
        <taxon>Ascomycota</taxon>
        <taxon>Pezizomycotina</taxon>
        <taxon>Dothideomycetes</taxon>
        <taxon>Pleosporomycetidae</taxon>
        <taxon>Pleosporales</taxon>
        <taxon>Pleosporineae</taxon>
        <taxon>Pleosporaceae</taxon>
        <taxon>Curvularia</taxon>
    </lineage>
</organism>
<dbReference type="InterPro" id="IPR005828">
    <property type="entry name" value="MFS_sugar_transport-like"/>
</dbReference>
<evidence type="ECO:0000256" key="6">
    <source>
        <dbReference type="ARBA" id="ARBA00022723"/>
    </source>
</evidence>
<dbReference type="CDD" id="cd05285">
    <property type="entry name" value="sorbitol_DH"/>
    <property type="match status" value="1"/>
</dbReference>
<keyword evidence="9" id="KW-0560">Oxidoreductase</keyword>
<dbReference type="PANTHER" id="PTHR43161">
    <property type="entry name" value="SORBITOL DEHYDROGENASE"/>
    <property type="match status" value="1"/>
</dbReference>
<dbReference type="PROSITE" id="PS00059">
    <property type="entry name" value="ADH_ZINC"/>
    <property type="match status" value="1"/>
</dbReference>
<dbReference type="InterPro" id="IPR002328">
    <property type="entry name" value="ADH_Zn_CS"/>
</dbReference>
<keyword evidence="5 13" id="KW-0812">Transmembrane</keyword>
<keyword evidence="7" id="KW-0862">Zinc</keyword>
<dbReference type="GO" id="GO:0003939">
    <property type="term" value="F:L-iditol 2-dehydrogenase (NAD+) activity"/>
    <property type="evidence" value="ECO:0007669"/>
    <property type="project" value="TreeGrafter"/>
</dbReference>
<evidence type="ECO:0000256" key="12">
    <source>
        <dbReference type="SAM" id="MobiDB-lite"/>
    </source>
</evidence>
<sequence>MEPTTNGTPGKRVLSTPLPNPSLQVTADHNLKQEDAPVYAPGHDEVLLHIKATGVCGSDIHFWRTGRIGSLVVEGDCILGHEAAGIVLQCGEGVKTLKPGDRVAVEPGVPCGECFLCQDGRYNLCEDVQFAGVYPYHGTIQRYKTHPAKWCHKLPDNVSYAEGALLEPLSVVMHGIKSAGLSLGRGAVVCGAGPIGLIALAAARASGAHPIVITDLEPKRLAFAKKFVPSVLTYQVDRNLDAESNSKAIRKLFNFEHVGEYGAPEVVLECTGVESSVVTAAYTARRGGTVMVIGVGREIMNNLPFMHLSLGEIDLKFINRYRDTWPAGLQCLGGGILDLKPLKLPITGMAFTIDEKDNVEINKQVPVNTTSTGTSHPGHLVNQEDHEIGKLASFRKYPWACFWSIYAVWVVLLVSFENQAAGNVIGIPEFRKDFGHAFRAADGTVSNVIDARWQSAFQGAPVASAIVVVTFAAITMEFVSTTPELFFGGKFLNGFVVGALASVTVTYIGEVAPFALRGMLTCLTALSYTLGPLTVALIVNSTGLYTNRWAYRAVFCAQFGFAAIAALLLPFMPESPTWLVSKNRPEAATKALAGLGYKGEQNEKRLANIINTLEQVKKETEVAGTIPALKGAVSMILLYCWWYNVTIGATAFTILCETSTSRLRVKTIAIGLALQNALQTMWSFVLPYLFNPDQANLGGRLGFIFGGLSFLCLIYLWFYQPETAGRTYEELDEMFMKGVPARKFKTYRTNAQAIGEAVKVKESVQAP</sequence>
<dbReference type="Gene3D" id="3.40.50.720">
    <property type="entry name" value="NAD(P)-binding Rossmann-like Domain"/>
    <property type="match status" value="1"/>
</dbReference>
<keyword evidence="10" id="KW-0520">NAD</keyword>
<feature type="transmembrane region" description="Helical" evidence="13">
    <location>
        <begin position="514"/>
        <end position="539"/>
    </location>
</feature>
<dbReference type="AlphaFoldDB" id="A0A9P4TFY7"/>
<dbReference type="InterPro" id="IPR045306">
    <property type="entry name" value="SDH-like"/>
</dbReference>
<evidence type="ECO:0000313" key="16">
    <source>
        <dbReference type="EMBL" id="KAF3003179.1"/>
    </source>
</evidence>
<keyword evidence="8 13" id="KW-1133">Transmembrane helix</keyword>
<dbReference type="SUPFAM" id="SSF50129">
    <property type="entry name" value="GroES-like"/>
    <property type="match status" value="1"/>
</dbReference>
<dbReference type="SUPFAM" id="SSF51735">
    <property type="entry name" value="NAD(P)-binding Rossmann-fold domains"/>
    <property type="match status" value="1"/>
</dbReference>
<evidence type="ECO:0000256" key="10">
    <source>
        <dbReference type="ARBA" id="ARBA00023027"/>
    </source>
</evidence>
<feature type="domain" description="Alcohol dehydrogenase-like N-terminal" evidence="15">
    <location>
        <begin position="43"/>
        <end position="156"/>
    </location>
</feature>
<feature type="transmembrane region" description="Helical" evidence="13">
    <location>
        <begin position="460"/>
        <end position="479"/>
    </location>
</feature>
<protein>
    <recommendedName>
        <fullName evidence="18">Sorbitol dehydrogenase</fullName>
    </recommendedName>
</protein>
<comment type="subcellular location">
    <subcellularLocation>
        <location evidence="2">Membrane</location>
    </subcellularLocation>
</comment>
<evidence type="ECO:0000259" key="15">
    <source>
        <dbReference type="Pfam" id="PF08240"/>
    </source>
</evidence>
<dbReference type="InterPro" id="IPR036291">
    <property type="entry name" value="NAD(P)-bd_dom_sf"/>
</dbReference>
<proteinExistence type="inferred from homology"/>
<keyword evidence="6" id="KW-0479">Metal-binding</keyword>
<dbReference type="Gene3D" id="3.90.180.10">
    <property type="entry name" value="Medium-chain alcohol dehydrogenases, catalytic domain"/>
    <property type="match status" value="1"/>
</dbReference>
<dbReference type="Pfam" id="PF08240">
    <property type="entry name" value="ADH_N"/>
    <property type="match status" value="1"/>
</dbReference>
<evidence type="ECO:0008006" key="18">
    <source>
        <dbReference type="Google" id="ProtNLM"/>
    </source>
</evidence>
<dbReference type="FunFam" id="3.40.50.720:FF:000068">
    <property type="entry name" value="Sorbitol dehydrogenase"/>
    <property type="match status" value="1"/>
</dbReference>
<dbReference type="InterPro" id="IPR036259">
    <property type="entry name" value="MFS_trans_sf"/>
</dbReference>
<comment type="caution">
    <text evidence="16">The sequence shown here is derived from an EMBL/GenBank/DDBJ whole genome shotgun (WGS) entry which is preliminary data.</text>
</comment>
<dbReference type="Pfam" id="PF00107">
    <property type="entry name" value="ADH_zinc_N"/>
    <property type="match status" value="1"/>
</dbReference>
<evidence type="ECO:0000256" key="4">
    <source>
        <dbReference type="ARBA" id="ARBA00008072"/>
    </source>
</evidence>
<dbReference type="SUPFAM" id="SSF103473">
    <property type="entry name" value="MFS general substrate transporter"/>
    <property type="match status" value="1"/>
</dbReference>